<dbReference type="InterPro" id="IPR000515">
    <property type="entry name" value="MetI-like"/>
</dbReference>
<dbReference type="AlphaFoldDB" id="A0A3A4BBV8"/>
<dbReference type="PANTHER" id="PTHR43386:SF25">
    <property type="entry name" value="PEPTIDE ABC TRANSPORTER PERMEASE PROTEIN"/>
    <property type="match status" value="1"/>
</dbReference>
<feature type="domain" description="ABC transmembrane type-1" evidence="8">
    <location>
        <begin position="102"/>
        <end position="292"/>
    </location>
</feature>
<dbReference type="Pfam" id="PF00528">
    <property type="entry name" value="BPD_transp_1"/>
    <property type="match status" value="1"/>
</dbReference>
<feature type="transmembrane region" description="Helical" evidence="7">
    <location>
        <begin position="273"/>
        <end position="295"/>
    </location>
</feature>
<reference evidence="9 10" key="1">
    <citation type="submission" date="2018-09" db="EMBL/GenBank/DDBJ databases">
        <title>YIM 75507 draft genome.</title>
        <authorList>
            <person name="Tang S."/>
            <person name="Feng Y."/>
        </authorList>
    </citation>
    <scope>NUCLEOTIDE SEQUENCE [LARGE SCALE GENOMIC DNA]</scope>
    <source>
        <strain evidence="9 10">YIM 75507</strain>
    </source>
</reference>
<dbReference type="OrthoDB" id="6637947at2"/>
<feature type="transmembrane region" description="Helical" evidence="7">
    <location>
        <begin position="165"/>
        <end position="184"/>
    </location>
</feature>
<evidence type="ECO:0000256" key="2">
    <source>
        <dbReference type="ARBA" id="ARBA00022448"/>
    </source>
</evidence>
<feature type="transmembrane region" description="Helical" evidence="7">
    <location>
        <begin position="141"/>
        <end position="159"/>
    </location>
</feature>
<evidence type="ECO:0000256" key="1">
    <source>
        <dbReference type="ARBA" id="ARBA00004651"/>
    </source>
</evidence>
<organism evidence="9 10">
    <name type="scientific">Bailinhaonella thermotolerans</name>
    <dbReference type="NCBI Taxonomy" id="1070861"/>
    <lineage>
        <taxon>Bacteria</taxon>
        <taxon>Bacillati</taxon>
        <taxon>Actinomycetota</taxon>
        <taxon>Actinomycetes</taxon>
        <taxon>Streptosporangiales</taxon>
        <taxon>Streptosporangiaceae</taxon>
        <taxon>Bailinhaonella</taxon>
    </lineage>
</organism>
<evidence type="ECO:0000313" key="9">
    <source>
        <dbReference type="EMBL" id="RJL36013.1"/>
    </source>
</evidence>
<dbReference type="InterPro" id="IPR050366">
    <property type="entry name" value="BP-dependent_transpt_permease"/>
</dbReference>
<sequence length="305" mass="32092">MSLQVAESAIQQAEHADEAGGGLWREAFRRLVRKPAAIIGAIFVAIFVIVAVFAPLIAPYSPTATDLSQIKGPGHIPGPSSTHWLGLDDLGRDVFSRMIYGARQSLVVGVVSMAFGMVGGIILGLLAGGLGGWVDATIMRFVDMMLAIPGLLFAIGIAAMLGQSLVSVMIAIGVVNIPVFARLLRGQMLAQREADYALAAKSLGVKRSRIILGHVFPNSLSPVIVQGTLTLATAIIEAAGLAFLGLSGADPAIPEWGRMLADTQKFLTSAPQLVFYPGIAIVLSALGFTLLGESLREALDPKNRR</sequence>
<dbReference type="RefSeq" id="WP_119924987.1">
    <property type="nucleotide sequence ID" value="NZ_QZEY01000001.1"/>
</dbReference>
<evidence type="ECO:0000256" key="3">
    <source>
        <dbReference type="ARBA" id="ARBA00022475"/>
    </source>
</evidence>
<feature type="transmembrane region" description="Helical" evidence="7">
    <location>
        <begin position="229"/>
        <end position="253"/>
    </location>
</feature>
<proteinExistence type="inferred from homology"/>
<evidence type="ECO:0000259" key="8">
    <source>
        <dbReference type="PROSITE" id="PS50928"/>
    </source>
</evidence>
<comment type="caution">
    <text evidence="9">The sequence shown here is derived from an EMBL/GenBank/DDBJ whole genome shotgun (WGS) entry which is preliminary data.</text>
</comment>
<dbReference type="PROSITE" id="PS50928">
    <property type="entry name" value="ABC_TM1"/>
    <property type="match status" value="1"/>
</dbReference>
<dbReference type="InterPro" id="IPR025966">
    <property type="entry name" value="OppC_N"/>
</dbReference>
<dbReference type="GO" id="GO:0055085">
    <property type="term" value="P:transmembrane transport"/>
    <property type="evidence" value="ECO:0007669"/>
    <property type="project" value="InterPro"/>
</dbReference>
<dbReference type="CDD" id="cd06261">
    <property type="entry name" value="TM_PBP2"/>
    <property type="match status" value="1"/>
</dbReference>
<comment type="similarity">
    <text evidence="7">Belongs to the binding-protein-dependent transport system permease family.</text>
</comment>
<evidence type="ECO:0000256" key="5">
    <source>
        <dbReference type="ARBA" id="ARBA00022989"/>
    </source>
</evidence>
<evidence type="ECO:0000256" key="6">
    <source>
        <dbReference type="ARBA" id="ARBA00023136"/>
    </source>
</evidence>
<dbReference type="PANTHER" id="PTHR43386">
    <property type="entry name" value="OLIGOPEPTIDE TRANSPORT SYSTEM PERMEASE PROTEIN APPC"/>
    <property type="match status" value="1"/>
</dbReference>
<feature type="transmembrane region" description="Helical" evidence="7">
    <location>
        <begin position="106"/>
        <end position="134"/>
    </location>
</feature>
<evidence type="ECO:0000313" key="10">
    <source>
        <dbReference type="Proteomes" id="UP000265768"/>
    </source>
</evidence>
<dbReference type="EMBL" id="QZEY01000001">
    <property type="protein sequence ID" value="RJL36013.1"/>
    <property type="molecule type" value="Genomic_DNA"/>
</dbReference>
<dbReference type="Proteomes" id="UP000265768">
    <property type="component" value="Unassembled WGS sequence"/>
</dbReference>
<keyword evidence="5 7" id="KW-1133">Transmembrane helix</keyword>
<dbReference type="Gene3D" id="1.10.3720.10">
    <property type="entry name" value="MetI-like"/>
    <property type="match status" value="1"/>
</dbReference>
<comment type="subcellular location">
    <subcellularLocation>
        <location evidence="1 7">Cell membrane</location>
        <topology evidence="1 7">Multi-pass membrane protein</topology>
    </subcellularLocation>
</comment>
<keyword evidence="3" id="KW-1003">Cell membrane</keyword>
<evidence type="ECO:0000256" key="4">
    <source>
        <dbReference type="ARBA" id="ARBA00022692"/>
    </source>
</evidence>
<protein>
    <submittedName>
        <fullName evidence="9">ABC transporter permease</fullName>
    </submittedName>
</protein>
<feature type="transmembrane region" description="Helical" evidence="7">
    <location>
        <begin position="36"/>
        <end position="58"/>
    </location>
</feature>
<evidence type="ECO:0000256" key="7">
    <source>
        <dbReference type="RuleBase" id="RU363032"/>
    </source>
</evidence>
<gene>
    <name evidence="9" type="ORF">D5H75_04440</name>
</gene>
<keyword evidence="10" id="KW-1185">Reference proteome</keyword>
<dbReference type="InterPro" id="IPR035906">
    <property type="entry name" value="MetI-like_sf"/>
</dbReference>
<keyword evidence="6 7" id="KW-0472">Membrane</keyword>
<name>A0A3A4BBV8_9ACTN</name>
<keyword evidence="2 7" id="KW-0813">Transport</keyword>
<dbReference type="Pfam" id="PF12911">
    <property type="entry name" value="OppC_N"/>
    <property type="match status" value="1"/>
</dbReference>
<keyword evidence="4 7" id="KW-0812">Transmembrane</keyword>
<dbReference type="GO" id="GO:0005886">
    <property type="term" value="C:plasma membrane"/>
    <property type="evidence" value="ECO:0007669"/>
    <property type="project" value="UniProtKB-SubCell"/>
</dbReference>
<dbReference type="SUPFAM" id="SSF161098">
    <property type="entry name" value="MetI-like"/>
    <property type="match status" value="1"/>
</dbReference>
<accession>A0A3A4BBV8</accession>